<gene>
    <name evidence="17" type="ORF">AKSOIL_0332</name>
</gene>
<sequence>MWNEWNDFLAHLGFLQSFFVLVITFLISGLFAFPFALWASVSYILLYLFGAPSWLLISAGTLLLIFAIPMLRKFVFTANVMRIIRLKKLLPVISETEQTALEAGSIWADGELFKGNPDLKKLMSEPLLSLTEKEKQFIAGPCEELCKLCDDEQTYIDQDLSEDVWNFLKKEKFLGLCIPEQYGGLGFSASAHSEVIHKISSKSIPLAITTMVPNSLGPAELIMHYGTDQQKNHYLPRLATGQEIPCFGLTEPNAGSDAGSIQAQGIVFKGSDGELYLRLNWKKRYITLGAVSTVLGLAVKIFDPELFLGKGADLGITCVLVPSHLEGVKLGLRHNPLGVPFCNSPIEGRDVVVSINQVIGGLAGVGQGWRMLMECLAAGRSISLPTYSVAASKKILRATSSYVKVRQQFGVPIWQFEGIDEVLAEMTALTYIIEASRLYTVAALDSGVKPAVVSAITKYQSTELHRSIATKAMDIWGGAGISLGAKNVIARFFTSSPISITVEGANILTRSMIIFGQGAIRCHPFAYSEIKALQDNNVTAFDRAFMGHIGRIVQNLCRLLVFTLTRARFSSSPASKMAGYYQKLNWASTSFVVVSEAAMILFGGNLKFKEKLAGRFADVLSWMYLVTSTLRRYEESKNQEDEAVVHYALQLGFQRVEQAFQGIFQNFDIPGFGFIFKKIFLPWSRINSFSALPSDRLGSQITRQLVSDAAFRERLTSGLFLSKESEDRMMELEEAYALSSEVDLINRKIVKGIKEGTLSKGRAHTKLEEALEKGVIQKLDATLLSKYKAAHDSIVAVDAYEFNSLPVSS</sequence>
<evidence type="ECO:0000259" key="16">
    <source>
        <dbReference type="Pfam" id="PF09317"/>
    </source>
</evidence>
<evidence type="ECO:0000256" key="8">
    <source>
        <dbReference type="ARBA" id="ARBA00022827"/>
    </source>
</evidence>
<comment type="pathway">
    <text evidence="2">Lipid metabolism; fatty acid beta-oxidation.</text>
</comment>
<keyword evidence="8" id="KW-0274">FAD</keyword>
<comment type="similarity">
    <text evidence="3">Belongs to the acyl-CoA dehydrogenase family.</text>
</comment>
<dbReference type="NCBIfam" id="NF007000">
    <property type="entry name" value="PRK09463.1"/>
    <property type="match status" value="1"/>
</dbReference>
<dbReference type="Pfam" id="PF02771">
    <property type="entry name" value="Acyl-CoA_dh_N"/>
    <property type="match status" value="1"/>
</dbReference>
<evidence type="ECO:0000256" key="3">
    <source>
        <dbReference type="ARBA" id="ARBA00009347"/>
    </source>
</evidence>
<evidence type="ECO:0000256" key="12">
    <source>
        <dbReference type="SAM" id="Phobius"/>
    </source>
</evidence>
<dbReference type="NCBIfam" id="NF009586">
    <property type="entry name" value="PRK13026.1"/>
    <property type="match status" value="1"/>
</dbReference>
<dbReference type="PANTHER" id="PTHR48083:SF33">
    <property type="entry name" value="ACYL-COENZYME A DEHYDROGENASE"/>
    <property type="match status" value="1"/>
</dbReference>
<dbReference type="InterPro" id="IPR009075">
    <property type="entry name" value="AcylCo_DH/oxidase_C"/>
</dbReference>
<protein>
    <recommendedName>
        <fullName evidence="6">Acyl-coenzyme A dehydrogenase</fullName>
        <ecNumber evidence="4">1.3.8.7</ecNumber>
        <ecNumber evidence="5">1.3.8.8</ecNumber>
    </recommendedName>
</protein>
<dbReference type="PROSITE" id="PS00072">
    <property type="entry name" value="ACYL_COA_DH_1"/>
    <property type="match status" value="1"/>
</dbReference>
<dbReference type="InterPro" id="IPR015396">
    <property type="entry name" value="FadE_C"/>
</dbReference>
<dbReference type="EC" id="1.3.8.7" evidence="4"/>
<keyword evidence="9" id="KW-0560">Oxidoreductase</keyword>
<organism evidence="17">
    <name type="scientific">uncultured bacterium Ak20-3</name>
    <dbReference type="NCBI Taxonomy" id="798570"/>
    <lineage>
        <taxon>Bacteria</taxon>
        <taxon>environmental samples</taxon>
    </lineage>
</organism>
<evidence type="ECO:0000259" key="14">
    <source>
        <dbReference type="Pfam" id="PF02770"/>
    </source>
</evidence>
<evidence type="ECO:0000256" key="4">
    <source>
        <dbReference type="ARBA" id="ARBA00012033"/>
    </source>
</evidence>
<dbReference type="PANTHER" id="PTHR48083">
    <property type="entry name" value="MEDIUM-CHAIN SPECIFIC ACYL-COA DEHYDROGENASE, MITOCHONDRIAL-RELATED"/>
    <property type="match status" value="1"/>
</dbReference>
<proteinExistence type="inferred from homology"/>
<evidence type="ECO:0000313" key="17">
    <source>
        <dbReference type="EMBL" id="ADI87840.1"/>
    </source>
</evidence>
<dbReference type="InterPro" id="IPR009100">
    <property type="entry name" value="AcylCoA_DH/oxidase_NM_dom_sf"/>
</dbReference>
<keyword evidence="7" id="KW-0285">Flavoprotein</keyword>
<feature type="transmembrane region" description="Helical" evidence="12">
    <location>
        <begin position="44"/>
        <end position="68"/>
    </location>
</feature>
<dbReference type="GO" id="GO:0050660">
    <property type="term" value="F:flavin adenine dinucleotide binding"/>
    <property type="evidence" value="ECO:0007669"/>
    <property type="project" value="InterPro"/>
</dbReference>
<comment type="catalytic activity">
    <reaction evidence="11">
        <text>a long-chain 2,3-saturated fatty acyl-CoA + oxidized [electron-transfer flavoprotein] + H(+) = a long-chain (2E)-enoyl-CoA + reduced [electron-transfer flavoprotein]</text>
        <dbReference type="Rhea" id="RHEA:17721"/>
        <dbReference type="Rhea" id="RHEA-COMP:10685"/>
        <dbReference type="Rhea" id="RHEA-COMP:10686"/>
        <dbReference type="ChEBI" id="CHEBI:15378"/>
        <dbReference type="ChEBI" id="CHEBI:57692"/>
        <dbReference type="ChEBI" id="CHEBI:58307"/>
        <dbReference type="ChEBI" id="CHEBI:83721"/>
        <dbReference type="ChEBI" id="CHEBI:83727"/>
        <dbReference type="EC" id="1.3.8.8"/>
    </reaction>
</comment>
<dbReference type="Pfam" id="PF02770">
    <property type="entry name" value="Acyl-CoA_dh_M"/>
    <property type="match status" value="1"/>
</dbReference>
<accession>D9MX63</accession>
<evidence type="ECO:0000256" key="7">
    <source>
        <dbReference type="ARBA" id="ARBA00022630"/>
    </source>
</evidence>
<dbReference type="InterPro" id="IPR013786">
    <property type="entry name" value="AcylCoA_DH/ox_N"/>
</dbReference>
<evidence type="ECO:0000256" key="6">
    <source>
        <dbReference type="ARBA" id="ARBA00020144"/>
    </source>
</evidence>
<dbReference type="InterPro" id="IPR050741">
    <property type="entry name" value="Acyl-CoA_dehydrogenase"/>
</dbReference>
<feature type="domain" description="Acyl-CoA oxidase/dehydrogenase middle" evidence="14">
    <location>
        <begin position="246"/>
        <end position="343"/>
    </location>
</feature>
<evidence type="ECO:0000256" key="9">
    <source>
        <dbReference type="ARBA" id="ARBA00023002"/>
    </source>
</evidence>
<keyword evidence="12" id="KW-0472">Membrane</keyword>
<evidence type="ECO:0000256" key="2">
    <source>
        <dbReference type="ARBA" id="ARBA00005005"/>
    </source>
</evidence>
<comment type="catalytic activity">
    <reaction evidence="10">
        <text>a medium-chain 2,3-saturated fatty acyl-CoA + oxidized [electron-transfer flavoprotein] + H(+) = a medium-chain (2E)-enoyl-CoA + reduced [electron-transfer flavoprotein]</text>
        <dbReference type="Rhea" id="RHEA:14477"/>
        <dbReference type="Rhea" id="RHEA-COMP:10685"/>
        <dbReference type="Rhea" id="RHEA-COMP:10686"/>
        <dbReference type="ChEBI" id="CHEBI:15378"/>
        <dbReference type="ChEBI" id="CHEBI:57692"/>
        <dbReference type="ChEBI" id="CHEBI:58307"/>
        <dbReference type="ChEBI" id="CHEBI:83723"/>
        <dbReference type="ChEBI" id="CHEBI:83726"/>
        <dbReference type="EC" id="1.3.8.7"/>
    </reaction>
</comment>
<name>D9MX63_9BACT</name>
<dbReference type="Pfam" id="PF09317">
    <property type="entry name" value="ACDH_C"/>
    <property type="match status" value="1"/>
</dbReference>
<feature type="domain" description="Acyl-CoA dehydrogenase/oxidase C-terminal" evidence="13">
    <location>
        <begin position="366"/>
        <end position="513"/>
    </location>
</feature>
<evidence type="ECO:0000259" key="13">
    <source>
        <dbReference type="Pfam" id="PF00441"/>
    </source>
</evidence>
<dbReference type="EC" id="1.3.8.8" evidence="5"/>
<evidence type="ECO:0000256" key="1">
    <source>
        <dbReference type="ARBA" id="ARBA00001974"/>
    </source>
</evidence>
<keyword evidence="12" id="KW-1133">Transmembrane helix</keyword>
<dbReference type="Gene3D" id="2.40.110.10">
    <property type="entry name" value="Butyryl-CoA Dehydrogenase, subunit A, domain 2"/>
    <property type="match status" value="1"/>
</dbReference>
<feature type="domain" description="Acyl-CoA dehydrogenase/oxidase N-terminal" evidence="15">
    <location>
        <begin position="158"/>
        <end position="242"/>
    </location>
</feature>
<keyword evidence="12" id="KW-0812">Transmembrane</keyword>
<evidence type="ECO:0000256" key="11">
    <source>
        <dbReference type="ARBA" id="ARBA00049247"/>
    </source>
</evidence>
<dbReference type="UniPathway" id="UPA00659"/>
<dbReference type="GO" id="GO:0033539">
    <property type="term" value="P:fatty acid beta-oxidation using acyl-CoA dehydrogenase"/>
    <property type="evidence" value="ECO:0007669"/>
    <property type="project" value="InterPro"/>
</dbReference>
<dbReference type="InterPro" id="IPR037069">
    <property type="entry name" value="AcylCoA_DH/ox_N_sf"/>
</dbReference>
<feature type="transmembrane region" description="Helical" evidence="12">
    <location>
        <begin position="12"/>
        <end position="38"/>
    </location>
</feature>
<dbReference type="Gene3D" id="1.10.540.10">
    <property type="entry name" value="Acyl-CoA dehydrogenase/oxidase, N-terminal domain"/>
    <property type="match status" value="1"/>
</dbReference>
<comment type="cofactor">
    <cofactor evidence="1">
        <name>FAD</name>
        <dbReference type="ChEBI" id="CHEBI:57692"/>
    </cofactor>
</comment>
<dbReference type="GO" id="GO:0070991">
    <property type="term" value="F:medium-chain fatty acyl-CoA dehydrogenase activity"/>
    <property type="evidence" value="ECO:0007669"/>
    <property type="project" value="UniProtKB-EC"/>
</dbReference>
<dbReference type="InterPro" id="IPR046373">
    <property type="entry name" value="Acyl-CoA_Oxase/DH_mid-dom_sf"/>
</dbReference>
<dbReference type="GO" id="GO:0004466">
    <property type="term" value="F:long-chain fatty acyl-CoA dehydrogenase activity"/>
    <property type="evidence" value="ECO:0007669"/>
    <property type="project" value="UniProtKB-EC"/>
</dbReference>
<reference evidence="17" key="1">
    <citation type="journal article" date="2010" name="Appl. Environ. Microbiol.">
        <title>Novel florfenicol and chloramphenicol resistance gene discovered in Alaskan soil by using functional metagenomics.</title>
        <authorList>
            <person name="Lang K.S."/>
            <person name="Anderson J.M."/>
            <person name="Schwarz S."/>
            <person name="Williamson L."/>
            <person name="Handelsman J."/>
            <person name="Singer R.S."/>
        </authorList>
    </citation>
    <scope>NUCLEOTIDE SEQUENCE</scope>
</reference>
<evidence type="ECO:0000259" key="15">
    <source>
        <dbReference type="Pfam" id="PF02771"/>
    </source>
</evidence>
<dbReference type="InterPro" id="IPR036250">
    <property type="entry name" value="AcylCo_DH-like_C"/>
</dbReference>
<dbReference type="GO" id="GO:0005737">
    <property type="term" value="C:cytoplasm"/>
    <property type="evidence" value="ECO:0007669"/>
    <property type="project" value="TreeGrafter"/>
</dbReference>
<feature type="domain" description="Acyl-CoA dehydrogenase C-terminal bacterial-type" evidence="16">
    <location>
        <begin position="520"/>
        <end position="800"/>
    </location>
</feature>
<dbReference type="SUPFAM" id="SSF56645">
    <property type="entry name" value="Acyl-CoA dehydrogenase NM domain-like"/>
    <property type="match status" value="1"/>
</dbReference>
<evidence type="ECO:0000256" key="5">
    <source>
        <dbReference type="ARBA" id="ARBA00012040"/>
    </source>
</evidence>
<dbReference type="Gene3D" id="1.20.140.10">
    <property type="entry name" value="Butyryl-CoA Dehydrogenase, subunit A, domain 3"/>
    <property type="match status" value="2"/>
</dbReference>
<dbReference type="EMBL" id="HM537013">
    <property type="protein sequence ID" value="ADI87840.1"/>
    <property type="molecule type" value="Genomic_DNA"/>
</dbReference>
<dbReference type="InterPro" id="IPR006091">
    <property type="entry name" value="Acyl-CoA_Oxase/DH_mid-dom"/>
</dbReference>
<dbReference type="SUPFAM" id="SSF47203">
    <property type="entry name" value="Acyl-CoA dehydrogenase C-terminal domain-like"/>
    <property type="match status" value="1"/>
</dbReference>
<dbReference type="AlphaFoldDB" id="D9MX63"/>
<dbReference type="Pfam" id="PF00441">
    <property type="entry name" value="Acyl-CoA_dh_1"/>
    <property type="match status" value="1"/>
</dbReference>
<dbReference type="InterPro" id="IPR006089">
    <property type="entry name" value="Acyl-CoA_DH_CS"/>
</dbReference>
<evidence type="ECO:0000256" key="10">
    <source>
        <dbReference type="ARBA" id="ARBA00047882"/>
    </source>
</evidence>